<dbReference type="Gene3D" id="3.40.50.10490">
    <property type="entry name" value="Glucose-6-phosphate isomerase like protein, domain 1"/>
    <property type="match status" value="1"/>
</dbReference>
<gene>
    <name evidence="2" type="ORF">GOQ20_04390</name>
</gene>
<dbReference type="GO" id="GO:0003677">
    <property type="term" value="F:DNA binding"/>
    <property type="evidence" value="ECO:0007669"/>
    <property type="project" value="InterPro"/>
</dbReference>
<organism evidence="2 3">
    <name type="scientific">Mycoplasmopsis gallinacea</name>
    <dbReference type="NCBI Taxonomy" id="29556"/>
    <lineage>
        <taxon>Bacteria</taxon>
        <taxon>Bacillati</taxon>
        <taxon>Mycoplasmatota</taxon>
        <taxon>Mycoplasmoidales</taxon>
        <taxon>Metamycoplasmataceae</taxon>
        <taxon>Mycoplasmopsis</taxon>
    </lineage>
</organism>
<dbReference type="Gene3D" id="1.10.10.10">
    <property type="entry name" value="Winged helix-like DNA-binding domain superfamily/Winged helix DNA-binding domain"/>
    <property type="match status" value="1"/>
</dbReference>
<dbReference type="GO" id="GO:0003700">
    <property type="term" value="F:DNA-binding transcription factor activity"/>
    <property type="evidence" value="ECO:0007669"/>
    <property type="project" value="InterPro"/>
</dbReference>
<evidence type="ECO:0000313" key="3">
    <source>
        <dbReference type="Proteomes" id="UP000503310"/>
    </source>
</evidence>
<dbReference type="GO" id="GO:1901135">
    <property type="term" value="P:carbohydrate derivative metabolic process"/>
    <property type="evidence" value="ECO:0007669"/>
    <property type="project" value="InterPro"/>
</dbReference>
<accession>A0A6H0V4J1</accession>
<dbReference type="EMBL" id="CP047225">
    <property type="protein sequence ID" value="QIW62619.1"/>
    <property type="molecule type" value="Genomic_DNA"/>
</dbReference>
<dbReference type="InterPro" id="IPR000281">
    <property type="entry name" value="HTH_RpiR"/>
</dbReference>
<dbReference type="PROSITE" id="PS51071">
    <property type="entry name" value="HTH_RPIR"/>
    <property type="match status" value="1"/>
</dbReference>
<sequence>MLQVKVFDFLKDDDRKNLGDIDNYILNYIESNPDEFVRLTQNEICERIFITQTSLSRFTKKVGFNSFKMLQIHVAKHLEKYLITPELNLHTVVELEDVKRNVFEQYINLVKIVFSSIDDSHLNSLINLINSHKKLVVFGIGSSFETGKYFARQLSKSGIEAIAFNSLHDFVDFYPTAVRNGYHFLIISQKFTNLDCVKVAKILDENKIKFSLISKNQNYNFKSNDRINPVIYNTFKNRVVDFEITDKIAQFMILDIVLFYLLNKNDHQYENINISKNLWKIIS</sequence>
<dbReference type="Proteomes" id="UP000503310">
    <property type="component" value="Chromosome"/>
</dbReference>
<dbReference type="AlphaFoldDB" id="A0A6H0V4J1"/>
<proteinExistence type="predicted"/>
<dbReference type="SUPFAM" id="SSF53697">
    <property type="entry name" value="SIS domain"/>
    <property type="match status" value="1"/>
</dbReference>
<dbReference type="GO" id="GO:0097367">
    <property type="term" value="F:carbohydrate derivative binding"/>
    <property type="evidence" value="ECO:0007669"/>
    <property type="project" value="InterPro"/>
</dbReference>
<dbReference type="SUPFAM" id="SSF46689">
    <property type="entry name" value="Homeodomain-like"/>
    <property type="match status" value="1"/>
</dbReference>
<dbReference type="PANTHER" id="PTHR30514">
    <property type="entry name" value="GLUCOKINASE"/>
    <property type="match status" value="1"/>
</dbReference>
<evidence type="ECO:0000313" key="2">
    <source>
        <dbReference type="EMBL" id="QIW62619.1"/>
    </source>
</evidence>
<name>A0A6H0V4J1_9BACT</name>
<dbReference type="Pfam" id="PF01418">
    <property type="entry name" value="HTH_6"/>
    <property type="match status" value="1"/>
</dbReference>
<reference evidence="2 3" key="1">
    <citation type="submission" date="2019-12" db="EMBL/GenBank/DDBJ databases">
        <title>Sequencing and analysis of the whole genome of Mycoplasma gallinaceum strain Peacock20181011.</title>
        <authorList>
            <person name="Liu X."/>
            <person name="Qin Z."/>
            <person name="Xu H."/>
        </authorList>
    </citation>
    <scope>NUCLEOTIDE SEQUENCE [LARGE SCALE GENOMIC DNA]</scope>
    <source>
        <strain evidence="2 3">Peacock20181011</strain>
    </source>
</reference>
<dbReference type="InterPro" id="IPR036388">
    <property type="entry name" value="WH-like_DNA-bd_sf"/>
</dbReference>
<dbReference type="RefSeq" id="WP_167845558.1">
    <property type="nucleotide sequence ID" value="NZ_CP047225.1"/>
</dbReference>
<dbReference type="InterPro" id="IPR047640">
    <property type="entry name" value="RpiR-like"/>
</dbReference>
<dbReference type="InterPro" id="IPR009057">
    <property type="entry name" value="Homeodomain-like_sf"/>
</dbReference>
<protein>
    <recommendedName>
        <fullName evidence="1">HTH rpiR-type domain-containing protein</fullName>
    </recommendedName>
</protein>
<dbReference type="InterPro" id="IPR046348">
    <property type="entry name" value="SIS_dom_sf"/>
</dbReference>
<dbReference type="PANTHER" id="PTHR30514:SF1">
    <property type="entry name" value="HTH-TYPE TRANSCRIPTIONAL REGULATOR HEXR-RELATED"/>
    <property type="match status" value="1"/>
</dbReference>
<evidence type="ECO:0000259" key="1">
    <source>
        <dbReference type="PROSITE" id="PS51071"/>
    </source>
</evidence>
<feature type="domain" description="HTH rpiR-type" evidence="1">
    <location>
        <begin position="5"/>
        <end position="81"/>
    </location>
</feature>